<dbReference type="PRINTS" id="PR00042">
    <property type="entry name" value="LEUZIPPRFOS"/>
</dbReference>
<dbReference type="InterPro" id="IPR004827">
    <property type="entry name" value="bZIP"/>
</dbReference>
<feature type="compositionally biased region" description="Polar residues" evidence="6">
    <location>
        <begin position="142"/>
        <end position="158"/>
    </location>
</feature>
<dbReference type="Pfam" id="PF03131">
    <property type="entry name" value="bZIP_Maf"/>
    <property type="match status" value="1"/>
</dbReference>
<dbReference type="PANTHER" id="PTHR23351">
    <property type="entry name" value="FOS TRANSCRIPTION FACTOR-RELATED"/>
    <property type="match status" value="1"/>
</dbReference>
<dbReference type="PROSITE" id="PS00036">
    <property type="entry name" value="BZIP_BASIC"/>
    <property type="match status" value="1"/>
</dbReference>
<dbReference type="SUPFAM" id="SSF57959">
    <property type="entry name" value="Leucine zipper domain"/>
    <property type="match status" value="1"/>
</dbReference>
<dbReference type="InterPro" id="IPR000837">
    <property type="entry name" value="AP-1"/>
</dbReference>
<comment type="subunit">
    <text evidence="5">Homodimer. Heterodimer with Jra. The kay-Jra heterodimer binds more stably to the AP-1 site than either of the two proteins alone.</text>
</comment>
<keyword evidence="3" id="KW-0238">DNA-binding</keyword>
<name>A0A2I9LP45_9SCOR</name>
<dbReference type="GO" id="GO:0000978">
    <property type="term" value="F:RNA polymerase II cis-regulatory region sequence-specific DNA binding"/>
    <property type="evidence" value="ECO:0007669"/>
    <property type="project" value="TreeGrafter"/>
</dbReference>
<dbReference type="InterPro" id="IPR004826">
    <property type="entry name" value="bZIP_Maf"/>
</dbReference>
<dbReference type="FunFam" id="1.20.5.170:FF:000006">
    <property type="entry name" value="fos-related antigen 2 isoform X1"/>
    <property type="match status" value="1"/>
</dbReference>
<evidence type="ECO:0000256" key="1">
    <source>
        <dbReference type="ARBA" id="ARBA00007619"/>
    </source>
</evidence>
<dbReference type="PROSITE" id="PS50217">
    <property type="entry name" value="BZIP"/>
    <property type="match status" value="1"/>
</dbReference>
<feature type="compositionally biased region" description="Basic and acidic residues" evidence="6">
    <location>
        <begin position="165"/>
        <end position="179"/>
    </location>
</feature>
<reference evidence="8" key="1">
    <citation type="journal article" date="2017" name="Toxicon">
        <title>Venom-gland transcriptomics and venom proteomics of the Hentz striped scorpion (Centruroides hentzi; Buthidae) reveal high toxin diversity in a harmless member of a lethal family.</title>
        <authorList>
            <person name="Ward M.J."/>
            <person name="Ellsworth S.A."/>
            <person name="Rokyta D.R."/>
        </authorList>
    </citation>
    <scope>NUCLEOTIDE SEQUENCE</scope>
    <source>
        <tissue evidence="8">Venom gland</tissue>
    </source>
</reference>
<keyword evidence="4" id="KW-0804">Transcription</keyword>
<protein>
    <submittedName>
        <fullName evidence="8">Transcription factor kayak</fullName>
    </submittedName>
</protein>
<proteinExistence type="inferred from homology"/>
<evidence type="ECO:0000256" key="3">
    <source>
        <dbReference type="ARBA" id="ARBA00023125"/>
    </source>
</evidence>
<feature type="region of interest" description="Disordered" evidence="6">
    <location>
        <begin position="354"/>
        <end position="379"/>
    </location>
</feature>
<evidence type="ECO:0000256" key="6">
    <source>
        <dbReference type="SAM" id="MobiDB-lite"/>
    </source>
</evidence>
<dbReference type="GO" id="GO:0000981">
    <property type="term" value="F:DNA-binding transcription factor activity, RNA polymerase II-specific"/>
    <property type="evidence" value="ECO:0007669"/>
    <property type="project" value="TreeGrafter"/>
</dbReference>
<organism evidence="8">
    <name type="scientific">Centruroides hentzi</name>
    <dbReference type="NCBI Taxonomy" id="88313"/>
    <lineage>
        <taxon>Eukaryota</taxon>
        <taxon>Metazoa</taxon>
        <taxon>Ecdysozoa</taxon>
        <taxon>Arthropoda</taxon>
        <taxon>Chelicerata</taxon>
        <taxon>Arachnida</taxon>
        <taxon>Scorpiones</taxon>
        <taxon>Buthida</taxon>
        <taxon>Buthoidea</taxon>
        <taxon>Buthidae</taxon>
        <taxon>Centruroides</taxon>
    </lineage>
</organism>
<feature type="region of interest" description="Disordered" evidence="6">
    <location>
        <begin position="246"/>
        <end position="295"/>
    </location>
</feature>
<dbReference type="InterPro" id="IPR046347">
    <property type="entry name" value="bZIP_sf"/>
</dbReference>
<evidence type="ECO:0000256" key="5">
    <source>
        <dbReference type="ARBA" id="ARBA00044005"/>
    </source>
</evidence>
<feature type="region of interest" description="Disordered" evidence="6">
    <location>
        <begin position="142"/>
        <end position="183"/>
    </location>
</feature>
<keyword evidence="2" id="KW-0805">Transcription regulation</keyword>
<accession>A0A2I9LP45</accession>
<dbReference type="Gene3D" id="1.20.5.170">
    <property type="match status" value="1"/>
</dbReference>
<evidence type="ECO:0000259" key="7">
    <source>
        <dbReference type="PROSITE" id="PS50217"/>
    </source>
</evidence>
<dbReference type="CDD" id="cd14721">
    <property type="entry name" value="bZIP_Fos"/>
    <property type="match status" value="1"/>
</dbReference>
<evidence type="ECO:0000256" key="2">
    <source>
        <dbReference type="ARBA" id="ARBA00023015"/>
    </source>
</evidence>
<dbReference type="PANTHER" id="PTHR23351:SF56">
    <property type="entry name" value="KAYAK"/>
    <property type="match status" value="1"/>
</dbReference>
<comment type="similarity">
    <text evidence="1">Belongs to the bZIP family. Fos subfamily.</text>
</comment>
<evidence type="ECO:0000313" key="8">
    <source>
        <dbReference type="EMBL" id="MBW20157.1"/>
    </source>
</evidence>
<evidence type="ECO:0000256" key="4">
    <source>
        <dbReference type="ARBA" id="ARBA00023163"/>
    </source>
</evidence>
<feature type="domain" description="BZIP" evidence="7">
    <location>
        <begin position="176"/>
        <end position="239"/>
    </location>
</feature>
<sequence length="379" mass="40873">MYSQTSTSTVTEVQPSASRLSVADILSSMANGVGESTPVTTFANVDGMTSGIPTRTTPTLTPTTLKNIEESIFDIQPIPPPPLEHQHQAGFVPPVVNISGSSLMGQNGNTNYQLNQKDEENDGWLSPCVQATLANTVRHAVNTSGNAMTTPSSKPSGRNQGGRKPMKDEKLSPEEEERRRLRRERNKLAAARCRKRRMDHTNNLLMETEGLEEKRQALQNEIQLLTNQKEELEFILEAHKTTCKISSSHQNQKRPTNGSILSNGKNTLISLSNGTDKTSQMKPLSRPTSLPVSSAFTNPDGSSLLKVNTTNFNDVTGIPISTPSGGIFNYESLMEGGTGLTPVSSGLTPVISSCAGQQRSSSSDLSSPDTINPPKLVSL</sequence>
<feature type="compositionally biased region" description="Low complexity" evidence="6">
    <location>
        <begin position="354"/>
        <end position="367"/>
    </location>
</feature>
<dbReference type="SMART" id="SM00338">
    <property type="entry name" value="BRLZ"/>
    <property type="match status" value="1"/>
</dbReference>
<dbReference type="GO" id="GO:0005634">
    <property type="term" value="C:nucleus"/>
    <property type="evidence" value="ECO:0007669"/>
    <property type="project" value="TreeGrafter"/>
</dbReference>
<dbReference type="AlphaFoldDB" id="A0A2I9LP45"/>
<dbReference type="EMBL" id="GFWZ01000167">
    <property type="protein sequence ID" value="MBW20157.1"/>
    <property type="molecule type" value="Transcribed_RNA"/>
</dbReference>